<dbReference type="Gene3D" id="3.30.70.330">
    <property type="match status" value="1"/>
</dbReference>
<dbReference type="InterPro" id="IPR012677">
    <property type="entry name" value="Nucleotide-bd_a/b_plait_sf"/>
</dbReference>
<evidence type="ECO:0008006" key="5">
    <source>
        <dbReference type="Google" id="ProtNLM"/>
    </source>
</evidence>
<evidence type="ECO:0000313" key="4">
    <source>
        <dbReference type="Proteomes" id="UP000823775"/>
    </source>
</evidence>
<dbReference type="Proteomes" id="UP000823775">
    <property type="component" value="Unassembled WGS sequence"/>
</dbReference>
<evidence type="ECO:0000256" key="2">
    <source>
        <dbReference type="SAM" id="MobiDB-lite"/>
    </source>
</evidence>
<gene>
    <name evidence="3" type="ORF">HAX54_010664</name>
</gene>
<dbReference type="InterPro" id="IPR035979">
    <property type="entry name" value="RBD_domain_sf"/>
</dbReference>
<organism evidence="3 4">
    <name type="scientific">Datura stramonium</name>
    <name type="common">Jimsonweed</name>
    <name type="synonym">Common thornapple</name>
    <dbReference type="NCBI Taxonomy" id="4076"/>
    <lineage>
        <taxon>Eukaryota</taxon>
        <taxon>Viridiplantae</taxon>
        <taxon>Streptophyta</taxon>
        <taxon>Embryophyta</taxon>
        <taxon>Tracheophyta</taxon>
        <taxon>Spermatophyta</taxon>
        <taxon>Magnoliopsida</taxon>
        <taxon>eudicotyledons</taxon>
        <taxon>Gunneridae</taxon>
        <taxon>Pentapetalae</taxon>
        <taxon>asterids</taxon>
        <taxon>lamiids</taxon>
        <taxon>Solanales</taxon>
        <taxon>Solanaceae</taxon>
        <taxon>Solanoideae</taxon>
        <taxon>Datureae</taxon>
        <taxon>Datura</taxon>
    </lineage>
</organism>
<reference evidence="3 4" key="1">
    <citation type="journal article" date="2021" name="BMC Genomics">
        <title>Datura genome reveals duplications of psychoactive alkaloid biosynthetic genes and high mutation rate following tissue culture.</title>
        <authorList>
            <person name="Rajewski A."/>
            <person name="Carter-House D."/>
            <person name="Stajich J."/>
            <person name="Litt A."/>
        </authorList>
    </citation>
    <scope>NUCLEOTIDE SEQUENCE [LARGE SCALE GENOMIC DNA]</scope>
    <source>
        <strain evidence="3">AR-01</strain>
    </source>
</reference>
<keyword evidence="4" id="KW-1185">Reference proteome</keyword>
<evidence type="ECO:0000313" key="3">
    <source>
        <dbReference type="EMBL" id="MCD7470655.1"/>
    </source>
</evidence>
<keyword evidence="1" id="KW-0694">RNA-binding</keyword>
<name>A0ABS8TI78_DATST</name>
<dbReference type="EMBL" id="JACEIK010001591">
    <property type="protein sequence ID" value="MCD7470655.1"/>
    <property type="molecule type" value="Genomic_DNA"/>
</dbReference>
<dbReference type="SUPFAM" id="SSF54928">
    <property type="entry name" value="RNA-binding domain, RBD"/>
    <property type="match status" value="1"/>
</dbReference>
<sequence length="362" mass="40558">MAGETKAERLWCRRCCVINLVADPKREGLSRGFAFLEFSCHTDAMTAYKRLQRPDVVFGHSERTAKIAFAEPLRDPDPEVMAQVKSVFIDGLPPYWDEDRIPWRNLNGVNNTELGDGNLKAKVRARLSNPQPKTQAVKGGISGGFRLAGPMGRGFPRGGNTLGRANFPLSGPYPPFRGRSNFGRGGRWNFSGAHPVFGEGPMFVDRMRHGVRGHADDAFFRRQQFPIEGLNRPLMDRHFEDRCYYDNTDHGLKRPFSMTTSRFDHSDSASSLHGGRYRDNFPGGDHNTRDNYGSDYGRGPYPSFYGGGHSYGRGLVVVIISLDEHLVSSDGRMFFLTIEWDFSGAAQKGKRISLLITSFPII</sequence>
<dbReference type="PANTHER" id="PTHR21245">
    <property type="entry name" value="HETEROGENEOUS NUCLEAR RIBONUCLEOPROTEIN"/>
    <property type="match status" value="1"/>
</dbReference>
<feature type="region of interest" description="Disordered" evidence="2">
    <location>
        <begin position="267"/>
        <end position="293"/>
    </location>
</feature>
<comment type="caution">
    <text evidence="3">The sequence shown here is derived from an EMBL/GenBank/DDBJ whole genome shotgun (WGS) entry which is preliminary data.</text>
</comment>
<proteinExistence type="predicted"/>
<accession>A0ABS8TI78</accession>
<protein>
    <recommendedName>
        <fullName evidence="5">RRM domain-containing protein</fullName>
    </recommendedName>
</protein>
<evidence type="ECO:0000256" key="1">
    <source>
        <dbReference type="ARBA" id="ARBA00022884"/>
    </source>
</evidence>